<evidence type="ECO:0000256" key="2">
    <source>
        <dbReference type="SAM" id="SignalP"/>
    </source>
</evidence>
<dbReference type="GeneID" id="89969476"/>
<dbReference type="Pfam" id="PF25485">
    <property type="entry name" value="DUF7908"/>
    <property type="match status" value="1"/>
</dbReference>
<feature type="region of interest" description="Disordered" evidence="1">
    <location>
        <begin position="410"/>
        <end position="430"/>
    </location>
</feature>
<accession>A0AAV9NTV6</accession>
<feature type="compositionally biased region" description="Low complexity" evidence="1">
    <location>
        <begin position="372"/>
        <end position="388"/>
    </location>
</feature>
<name>A0AAV9NTV6_9EURO</name>
<evidence type="ECO:0000313" key="4">
    <source>
        <dbReference type="EMBL" id="KAK5065416.1"/>
    </source>
</evidence>
<feature type="compositionally biased region" description="Polar residues" evidence="1">
    <location>
        <begin position="353"/>
        <end position="371"/>
    </location>
</feature>
<dbReference type="EMBL" id="JAVRRD010000001">
    <property type="protein sequence ID" value="KAK5065416.1"/>
    <property type="molecule type" value="Genomic_DNA"/>
</dbReference>
<dbReference type="RefSeq" id="XP_064712740.1">
    <property type="nucleotide sequence ID" value="XM_064844880.1"/>
</dbReference>
<evidence type="ECO:0000259" key="3">
    <source>
        <dbReference type="Pfam" id="PF25485"/>
    </source>
</evidence>
<feature type="compositionally biased region" description="Basic and acidic residues" evidence="1">
    <location>
        <begin position="334"/>
        <end position="352"/>
    </location>
</feature>
<dbReference type="InterPro" id="IPR057230">
    <property type="entry name" value="DUF7908"/>
</dbReference>
<organism evidence="4 5">
    <name type="scientific">Exophiala bonariae</name>
    <dbReference type="NCBI Taxonomy" id="1690606"/>
    <lineage>
        <taxon>Eukaryota</taxon>
        <taxon>Fungi</taxon>
        <taxon>Dikarya</taxon>
        <taxon>Ascomycota</taxon>
        <taxon>Pezizomycotina</taxon>
        <taxon>Eurotiomycetes</taxon>
        <taxon>Chaetothyriomycetidae</taxon>
        <taxon>Chaetothyriales</taxon>
        <taxon>Herpotrichiellaceae</taxon>
        <taxon>Exophiala</taxon>
    </lineage>
</organism>
<protein>
    <recommendedName>
        <fullName evidence="3">DUF7908 domain-containing protein</fullName>
    </recommendedName>
</protein>
<keyword evidence="5" id="KW-1185">Reference proteome</keyword>
<comment type="caution">
    <text evidence="4">The sequence shown here is derived from an EMBL/GenBank/DDBJ whole genome shotgun (WGS) entry which is preliminary data.</text>
</comment>
<dbReference type="Proteomes" id="UP001358417">
    <property type="component" value="Unassembled WGS sequence"/>
</dbReference>
<gene>
    <name evidence="4" type="ORF">LTR84_001254</name>
</gene>
<evidence type="ECO:0000256" key="1">
    <source>
        <dbReference type="SAM" id="MobiDB-lite"/>
    </source>
</evidence>
<reference evidence="4 5" key="1">
    <citation type="submission" date="2023-08" db="EMBL/GenBank/DDBJ databases">
        <title>Black Yeasts Isolated from many extreme environments.</title>
        <authorList>
            <person name="Coleine C."/>
            <person name="Stajich J.E."/>
            <person name="Selbmann L."/>
        </authorList>
    </citation>
    <scope>NUCLEOTIDE SEQUENCE [LARGE SCALE GENOMIC DNA]</scope>
    <source>
        <strain evidence="4 5">CCFEE 5792</strain>
    </source>
</reference>
<feature type="region of interest" description="Disordered" evidence="1">
    <location>
        <begin position="322"/>
        <end position="388"/>
    </location>
</feature>
<feature type="signal peptide" evidence="2">
    <location>
        <begin position="1"/>
        <end position="25"/>
    </location>
</feature>
<dbReference type="AlphaFoldDB" id="A0AAV9NTV6"/>
<feature type="domain" description="DUF7908" evidence="3">
    <location>
        <begin position="437"/>
        <end position="568"/>
    </location>
</feature>
<feature type="chain" id="PRO_5043373195" description="DUF7908 domain-containing protein" evidence="2">
    <location>
        <begin position="26"/>
        <end position="576"/>
    </location>
</feature>
<proteinExistence type="predicted"/>
<sequence length="576" mass="61448">MAMKWSKSAINTAALALLGAETTLGDVLTVVDPCPNVPSIKISPVTVTAQYQTVPTCSPTTACVKAICETKYPWTTYTYVSTVVPHAWDGTIAQQTTVTDVTQPFRVSQHFEILAQVTTAPSAGNHTWIDWFRGKGHSTESTTIYETVTRRAIAPYNEVGPLAIPGWEGSGLCKKCEQEADFGRSQLLDVVECRSGVNAEGKPYQKCAEWYETLIERPAPTSTVTAKAQCFSKGNIPKAGLYTWTFPQVVPPITITAPPATITVTVGGRPSLQVLPQKINVISGKKWDAIVTKSFSGATTFDFNIHITKVIIFNVPRFTQPAHSTRPVPIPTGKDSHKGGDHWPLPDRHDPKGQSQAWEDWNIATSHTPTVSPSGQSTTSASSYGVSPTITSTTTSTSSFGVGPIAGSSTSSSSVSSASSTSSTTSTGTLTTAIPTTGTGFYLQISATAIVPRKRQNIVQYLGFDANNNGIVVNSIAAAALVFQADNNLFVSGGFYIGTSTTFYSPLQRLLTLPLGLRFWDFVGGLVQGIIQRIALLRGISGFCLNSDGTISIYTAADTCANPISLVPFGTLSRKL</sequence>
<keyword evidence="2" id="KW-0732">Signal</keyword>
<evidence type="ECO:0000313" key="5">
    <source>
        <dbReference type="Proteomes" id="UP001358417"/>
    </source>
</evidence>